<feature type="domain" description="YNCE-like beta-propeller" evidence="3">
    <location>
        <begin position="211"/>
        <end position="307"/>
    </location>
</feature>
<dbReference type="RefSeq" id="WP_188555634.1">
    <property type="nucleotide sequence ID" value="NZ_BMGT01000004.1"/>
</dbReference>
<feature type="region of interest" description="Disordered" evidence="2">
    <location>
        <begin position="175"/>
        <end position="204"/>
    </location>
</feature>
<evidence type="ECO:0000313" key="4">
    <source>
        <dbReference type="EMBL" id="GGG88867.1"/>
    </source>
</evidence>
<gene>
    <name evidence="4" type="ORF">GCM10011585_36210</name>
</gene>
<dbReference type="EMBL" id="BMGT01000004">
    <property type="protein sequence ID" value="GGG88867.1"/>
    <property type="molecule type" value="Genomic_DNA"/>
</dbReference>
<evidence type="ECO:0000256" key="1">
    <source>
        <dbReference type="ARBA" id="ARBA00022729"/>
    </source>
</evidence>
<proteinExistence type="predicted"/>
<dbReference type="InterPro" id="IPR015943">
    <property type="entry name" value="WD40/YVTN_repeat-like_dom_sf"/>
</dbReference>
<evidence type="ECO:0000256" key="2">
    <source>
        <dbReference type="SAM" id="MobiDB-lite"/>
    </source>
</evidence>
<keyword evidence="5" id="KW-1185">Reference proteome</keyword>
<feature type="compositionally biased region" description="Pro residues" evidence="2">
    <location>
        <begin position="180"/>
        <end position="200"/>
    </location>
</feature>
<dbReference type="AlphaFoldDB" id="A0A917HTP3"/>
<evidence type="ECO:0000259" key="3">
    <source>
        <dbReference type="Pfam" id="PF21783"/>
    </source>
</evidence>
<evidence type="ECO:0000313" key="5">
    <source>
        <dbReference type="Proteomes" id="UP000647241"/>
    </source>
</evidence>
<dbReference type="Proteomes" id="UP000647241">
    <property type="component" value="Unassembled WGS sequence"/>
</dbReference>
<dbReference type="Gene3D" id="2.130.10.10">
    <property type="entry name" value="YVTN repeat-like/Quinoprotein amine dehydrogenase"/>
    <property type="match status" value="2"/>
</dbReference>
<dbReference type="InterPro" id="IPR001680">
    <property type="entry name" value="WD40_rpt"/>
</dbReference>
<dbReference type="InterPro" id="IPR011048">
    <property type="entry name" value="Haem_d1_sf"/>
</dbReference>
<dbReference type="InterPro" id="IPR048433">
    <property type="entry name" value="YNCE-like_beta-prop"/>
</dbReference>
<dbReference type="PANTHER" id="PTHR47197:SF3">
    <property type="entry name" value="DIHYDRO-HEME D1 DEHYDROGENASE"/>
    <property type="match status" value="1"/>
</dbReference>
<protein>
    <recommendedName>
        <fullName evidence="3">YNCE-like beta-propeller domain-containing protein</fullName>
    </recommendedName>
</protein>
<reference evidence="4" key="1">
    <citation type="journal article" date="2014" name="Int. J. Syst. Evol. Microbiol.">
        <title>Complete genome sequence of Corynebacterium casei LMG S-19264T (=DSM 44701T), isolated from a smear-ripened cheese.</title>
        <authorList>
            <consortium name="US DOE Joint Genome Institute (JGI-PGF)"/>
            <person name="Walter F."/>
            <person name="Albersmeier A."/>
            <person name="Kalinowski J."/>
            <person name="Ruckert C."/>
        </authorList>
    </citation>
    <scope>NUCLEOTIDE SEQUENCE</scope>
    <source>
        <strain evidence="4">CGMCC 1.12997</strain>
    </source>
</reference>
<organism evidence="4 5">
    <name type="scientific">Edaphobacter dinghuensis</name>
    <dbReference type="NCBI Taxonomy" id="1560005"/>
    <lineage>
        <taxon>Bacteria</taxon>
        <taxon>Pseudomonadati</taxon>
        <taxon>Acidobacteriota</taxon>
        <taxon>Terriglobia</taxon>
        <taxon>Terriglobales</taxon>
        <taxon>Acidobacteriaceae</taxon>
        <taxon>Edaphobacter</taxon>
    </lineage>
</organism>
<keyword evidence="1" id="KW-0732">Signal</keyword>
<accession>A0A917HTP3</accession>
<name>A0A917HTP3_9BACT</name>
<dbReference type="PANTHER" id="PTHR47197">
    <property type="entry name" value="PROTEIN NIRF"/>
    <property type="match status" value="1"/>
</dbReference>
<dbReference type="Pfam" id="PF21783">
    <property type="entry name" value="YNCE"/>
    <property type="match status" value="1"/>
</dbReference>
<comment type="caution">
    <text evidence="4">The sequence shown here is derived from an EMBL/GenBank/DDBJ whole genome shotgun (WGS) entry which is preliminary data.</text>
</comment>
<dbReference type="SUPFAM" id="SSF51004">
    <property type="entry name" value="C-terminal (heme d1) domain of cytochrome cd1-nitrite reductase"/>
    <property type="match status" value="1"/>
</dbReference>
<sequence length="354" mass="37351">MKALVHASVPVVYLCLSGFLYGQSKPSASLLVLSKQEHSLSVVDPSSLRLLAKVPVGNDPHEVIASEDGKTAYVSNYGFGAYNTLTVVDLVTDKRVKTIDLGPLRGPHGLTFEEGKTWFTAEGAKAIGRYDPATGKVDWILGTGQNRTHMIYVSKDGQRIVTTNVNSGTVSIIDQEPVRMPGPPPGVHGPGGMPPPPPGGPGGAARTDWNETVVRVGNGSEGFDVSPDGKEIWVANAQDGTLSVINFQQKKVVDTLAINVHGANRLKFTPDGRRVLVSSGSELVVLDASTRKVIKRIPIGHGSGGVLVDPDGTRAFAACGPDNYVAIIDLKTLAVTGHIEAGGEPDGMAWAVRR</sequence>
<dbReference type="SMART" id="SM00320">
    <property type="entry name" value="WD40"/>
    <property type="match status" value="4"/>
</dbReference>
<reference evidence="4" key="2">
    <citation type="submission" date="2020-09" db="EMBL/GenBank/DDBJ databases">
        <authorList>
            <person name="Sun Q."/>
            <person name="Zhou Y."/>
        </authorList>
    </citation>
    <scope>NUCLEOTIDE SEQUENCE</scope>
    <source>
        <strain evidence="4">CGMCC 1.12997</strain>
    </source>
</reference>
<dbReference type="InterPro" id="IPR051200">
    <property type="entry name" value="Host-pathogen_enzymatic-act"/>
</dbReference>